<protein>
    <submittedName>
        <fullName evidence="4">Tyrosine-type recombinase/integrase</fullName>
    </submittedName>
</protein>
<dbReference type="EMBL" id="JADIMH010000056">
    <property type="protein sequence ID" value="MBO8467793.1"/>
    <property type="molecule type" value="Genomic_DNA"/>
</dbReference>
<accession>A0A9D9NBZ3</accession>
<dbReference type="GO" id="GO:0003677">
    <property type="term" value="F:DNA binding"/>
    <property type="evidence" value="ECO:0007669"/>
    <property type="project" value="UniProtKB-KW"/>
</dbReference>
<dbReference type="InterPro" id="IPR013762">
    <property type="entry name" value="Integrase-like_cat_sf"/>
</dbReference>
<dbReference type="InterPro" id="IPR002104">
    <property type="entry name" value="Integrase_catalytic"/>
</dbReference>
<dbReference type="Gene3D" id="1.10.150.130">
    <property type="match status" value="1"/>
</dbReference>
<dbReference type="Pfam" id="PF17293">
    <property type="entry name" value="Arm-DNA-bind_5"/>
    <property type="match status" value="1"/>
</dbReference>
<name>A0A9D9NBZ3_9BACT</name>
<feature type="domain" description="Tyr recombinase" evidence="3">
    <location>
        <begin position="235"/>
        <end position="391"/>
    </location>
</feature>
<dbReference type="Proteomes" id="UP000823660">
    <property type="component" value="Unassembled WGS sequence"/>
</dbReference>
<dbReference type="Pfam" id="PF00589">
    <property type="entry name" value="Phage_integrase"/>
    <property type="match status" value="1"/>
</dbReference>
<dbReference type="Pfam" id="PF13102">
    <property type="entry name" value="Phage_int_SAM_5"/>
    <property type="match status" value="1"/>
</dbReference>
<sequence>MGKHITTIPTGHFYIKNSANREGNAVIYIRYFVCGKYVEHSTDVKIPVNDWLEKSETVSSKNRKSRMLNLRLDQYRSSIDHQIMNCREHLTPQIVRDMMNGCYVPEEERKGRIDFIGFALDHIRQRYDRGQIAYTTYDNGRLSILAFQRYLQQYQNRKSITIAEMNVDIINRYINWRIQVKGNTPDGVNKTLAPLYKAIGYARDIGEMDIKTANTICTNYLETKSRKYTSDVDDRDVRYLTEEQVSKFLDLYDKVKYDATRKIMDIFLFSLYTCGLRFSDLLTLEWRHIDFERKTIRKNIFKNKTTLEIPMNDEGIAILDKWKGVNGRFVFDMLPEDFDLSDERILKNKRLSKNRNIQQSLKSVGQKMNLPFNLTIHVARHNKNYIYLNMR</sequence>
<dbReference type="GO" id="GO:0006310">
    <property type="term" value="P:DNA recombination"/>
    <property type="evidence" value="ECO:0007669"/>
    <property type="project" value="UniProtKB-KW"/>
</dbReference>
<dbReference type="PROSITE" id="PS51898">
    <property type="entry name" value="TYR_RECOMBINASE"/>
    <property type="match status" value="1"/>
</dbReference>
<reference evidence="4" key="1">
    <citation type="submission" date="2020-10" db="EMBL/GenBank/DDBJ databases">
        <authorList>
            <person name="Gilroy R."/>
        </authorList>
    </citation>
    <scope>NUCLEOTIDE SEQUENCE</scope>
    <source>
        <strain evidence="4">B1-15692</strain>
    </source>
</reference>
<dbReference type="GO" id="GO:0015074">
    <property type="term" value="P:DNA integration"/>
    <property type="evidence" value="ECO:0007669"/>
    <property type="project" value="InterPro"/>
</dbReference>
<comment type="caution">
    <text evidence="4">The sequence shown here is derived from an EMBL/GenBank/DDBJ whole genome shotgun (WGS) entry which is preliminary data.</text>
</comment>
<evidence type="ECO:0000256" key="1">
    <source>
        <dbReference type="ARBA" id="ARBA00023125"/>
    </source>
</evidence>
<dbReference type="AlphaFoldDB" id="A0A9D9NBZ3"/>
<dbReference type="InterPro" id="IPR011010">
    <property type="entry name" value="DNA_brk_join_enz"/>
</dbReference>
<dbReference type="InterPro" id="IPR025269">
    <property type="entry name" value="SAM-like_dom"/>
</dbReference>
<dbReference type="Gene3D" id="1.10.443.10">
    <property type="entry name" value="Intergrase catalytic core"/>
    <property type="match status" value="1"/>
</dbReference>
<proteinExistence type="predicted"/>
<evidence type="ECO:0000313" key="4">
    <source>
        <dbReference type="EMBL" id="MBO8467793.1"/>
    </source>
</evidence>
<reference evidence="4" key="2">
    <citation type="journal article" date="2021" name="PeerJ">
        <title>Extensive microbial diversity within the chicken gut microbiome revealed by metagenomics and culture.</title>
        <authorList>
            <person name="Gilroy R."/>
            <person name="Ravi A."/>
            <person name="Getino M."/>
            <person name="Pursley I."/>
            <person name="Horton D.L."/>
            <person name="Alikhan N.F."/>
            <person name="Baker D."/>
            <person name="Gharbi K."/>
            <person name="Hall N."/>
            <person name="Watson M."/>
            <person name="Adriaenssens E.M."/>
            <person name="Foster-Nyarko E."/>
            <person name="Jarju S."/>
            <person name="Secka A."/>
            <person name="Antonio M."/>
            <person name="Oren A."/>
            <person name="Chaudhuri R.R."/>
            <person name="La Ragione R."/>
            <person name="Hildebrand F."/>
            <person name="Pallen M.J."/>
        </authorList>
    </citation>
    <scope>NUCLEOTIDE SEQUENCE</scope>
    <source>
        <strain evidence="4">B1-15692</strain>
    </source>
</reference>
<organism evidence="4 5">
    <name type="scientific">Candidatus Cryptobacteroides faecipullorum</name>
    <dbReference type="NCBI Taxonomy" id="2840764"/>
    <lineage>
        <taxon>Bacteria</taxon>
        <taxon>Pseudomonadati</taxon>
        <taxon>Bacteroidota</taxon>
        <taxon>Bacteroidia</taxon>
        <taxon>Bacteroidales</taxon>
        <taxon>Candidatus Cryptobacteroides</taxon>
    </lineage>
</organism>
<gene>
    <name evidence="4" type="ORF">IAB99_08555</name>
</gene>
<keyword evidence="2" id="KW-0233">DNA recombination</keyword>
<evidence type="ECO:0000256" key="2">
    <source>
        <dbReference type="ARBA" id="ARBA00023172"/>
    </source>
</evidence>
<evidence type="ECO:0000259" key="3">
    <source>
        <dbReference type="PROSITE" id="PS51898"/>
    </source>
</evidence>
<keyword evidence="1" id="KW-0238">DNA-binding</keyword>
<dbReference type="SUPFAM" id="SSF56349">
    <property type="entry name" value="DNA breaking-rejoining enzymes"/>
    <property type="match status" value="1"/>
</dbReference>
<evidence type="ECO:0000313" key="5">
    <source>
        <dbReference type="Proteomes" id="UP000823660"/>
    </source>
</evidence>
<dbReference type="InterPro" id="IPR035386">
    <property type="entry name" value="Arm-DNA-bind_5"/>
</dbReference>
<dbReference type="InterPro" id="IPR010998">
    <property type="entry name" value="Integrase_recombinase_N"/>
</dbReference>